<sequence>MAELVGLTLSTSNLFAAGVEVATLEDIHRCRWPRRAATAHVKSFAVETEALAIILRDIETKLLDGKK</sequence>
<protein>
    <submittedName>
        <fullName evidence="1">Uncharacterized protein</fullName>
    </submittedName>
</protein>
<dbReference type="Proteomes" id="UP000094444">
    <property type="component" value="Unassembled WGS sequence"/>
</dbReference>
<accession>A0A2P5I784</accession>
<dbReference type="AlphaFoldDB" id="A0A2P5I784"/>
<comment type="caution">
    <text evidence="1">The sequence shown here is derived from an EMBL/GenBank/DDBJ whole genome shotgun (WGS) entry which is preliminary data.</text>
</comment>
<proteinExistence type="predicted"/>
<dbReference type="InParanoid" id="A0A2P5I784"/>
<evidence type="ECO:0000313" key="1">
    <source>
        <dbReference type="EMBL" id="POS78369.1"/>
    </source>
</evidence>
<evidence type="ECO:0000313" key="2">
    <source>
        <dbReference type="Proteomes" id="UP000094444"/>
    </source>
</evidence>
<name>A0A2P5I784_DIAHE</name>
<organism evidence="1 2">
    <name type="scientific">Diaporthe helianthi</name>
    <dbReference type="NCBI Taxonomy" id="158607"/>
    <lineage>
        <taxon>Eukaryota</taxon>
        <taxon>Fungi</taxon>
        <taxon>Dikarya</taxon>
        <taxon>Ascomycota</taxon>
        <taxon>Pezizomycotina</taxon>
        <taxon>Sordariomycetes</taxon>
        <taxon>Sordariomycetidae</taxon>
        <taxon>Diaporthales</taxon>
        <taxon>Diaporthaceae</taxon>
        <taxon>Diaporthe</taxon>
    </lineage>
</organism>
<gene>
    <name evidence="1" type="ORF">DHEL01_v203250</name>
</gene>
<dbReference type="EMBL" id="MAVT02000192">
    <property type="protein sequence ID" value="POS78369.1"/>
    <property type="molecule type" value="Genomic_DNA"/>
</dbReference>
<reference evidence="1" key="1">
    <citation type="submission" date="2017-09" db="EMBL/GenBank/DDBJ databases">
        <title>Polyketide synthases of a Diaporthe helianthi virulent isolate.</title>
        <authorList>
            <person name="Baroncelli R."/>
        </authorList>
    </citation>
    <scope>NUCLEOTIDE SEQUENCE [LARGE SCALE GENOMIC DNA]</scope>
    <source>
        <strain evidence="1">7/96</strain>
    </source>
</reference>
<keyword evidence="2" id="KW-1185">Reference proteome</keyword>
<dbReference type="OrthoDB" id="1394818at2759"/>